<dbReference type="OMA" id="IHHEAGQ"/>
<dbReference type="VEuPathDB" id="VectorBase:BGLB029611"/>
<dbReference type="KEGG" id="bgt:106057192"/>
<sequence>MDSEVQIVRAILRQNEFFLRRHLILSKTVLDKLKDNNLITDISRRKILLEPAHRQVPVLINCLENRGIQSLRKFLDVLRETGHGWIVEQLLDTDISLGGKARSKDDIGYRDRHQPTYSRPNAQTTDYFSTKRTRFDTLREDNRRSLTAGQESGLSLSTLLKLREPVDEAEAVPRGVIHARTMLADPIAQGYPPHPALLPGLGLPQYTQPPVMFPRSKDEIPMTLFGLNQAFSDQDQKNQQALSVLRQEEVAIKQLMEQNLRDQGNVRRKQAAVHDIVNRLKDIHNRAKDVYEPSPQPNISRYRLAQLNQIPWSIDG</sequence>
<evidence type="ECO:0000313" key="4">
    <source>
        <dbReference type="Proteomes" id="UP001165740"/>
    </source>
</evidence>
<dbReference type="OrthoDB" id="6135994at2759"/>
<dbReference type="Gene3D" id="1.10.533.10">
    <property type="entry name" value="Death Domain, Fas"/>
    <property type="match status" value="1"/>
</dbReference>
<dbReference type="AlphaFoldDB" id="A0A2C9LCK8"/>
<dbReference type="InterPro" id="IPR011029">
    <property type="entry name" value="DEATH-like_dom_sf"/>
</dbReference>
<evidence type="ECO:0000259" key="1">
    <source>
        <dbReference type="PROSITE" id="PS50209"/>
    </source>
</evidence>
<proteinExistence type="predicted"/>
<dbReference type="Proteomes" id="UP000076420">
    <property type="component" value="Unassembled WGS sequence"/>
</dbReference>
<feature type="domain" description="CARD" evidence="1">
    <location>
        <begin position="4"/>
        <end position="93"/>
    </location>
</feature>
<keyword evidence="4" id="KW-1185">Reference proteome</keyword>
<dbReference type="Proteomes" id="UP001165740">
    <property type="component" value="Chromosome 15"/>
</dbReference>
<dbReference type="CDD" id="cd01671">
    <property type="entry name" value="CARD"/>
    <property type="match status" value="1"/>
</dbReference>
<dbReference type="PROSITE" id="PS50209">
    <property type="entry name" value="CARD"/>
    <property type="match status" value="1"/>
</dbReference>
<dbReference type="VEuPathDB" id="VectorBase:BGLAX_036443"/>
<dbReference type="GeneID" id="106057192"/>
<dbReference type="RefSeq" id="XP_013069747.1">
    <property type="nucleotide sequence ID" value="XM_013214293.2"/>
</dbReference>
<reference evidence="2" key="1">
    <citation type="submission" date="2020-05" db="UniProtKB">
        <authorList>
            <consortium name="EnsemblMetazoa"/>
        </authorList>
    </citation>
    <scope>IDENTIFICATION</scope>
    <source>
        <strain evidence="2">BB02</strain>
    </source>
</reference>
<gene>
    <name evidence="2" type="primary">106057192</name>
    <name evidence="5" type="synonym">LOC106057192</name>
</gene>
<protein>
    <submittedName>
        <fullName evidence="5">Uncharacterized protein LOC106057192</fullName>
    </submittedName>
</protein>
<accession>A0A2C9LCK8</accession>
<evidence type="ECO:0000313" key="2">
    <source>
        <dbReference type="EnsemblMetazoa" id="BGLB029611-PA"/>
    </source>
</evidence>
<reference evidence="5" key="2">
    <citation type="submission" date="2023-09" db="UniProtKB">
        <authorList>
            <consortium name="RefSeq"/>
        </authorList>
    </citation>
    <scope>IDENTIFICATION</scope>
</reference>
<organism evidence="2 3">
    <name type="scientific">Biomphalaria glabrata</name>
    <name type="common">Bloodfluke planorb</name>
    <name type="synonym">Freshwater snail</name>
    <dbReference type="NCBI Taxonomy" id="6526"/>
    <lineage>
        <taxon>Eukaryota</taxon>
        <taxon>Metazoa</taxon>
        <taxon>Spiralia</taxon>
        <taxon>Lophotrochozoa</taxon>
        <taxon>Mollusca</taxon>
        <taxon>Gastropoda</taxon>
        <taxon>Heterobranchia</taxon>
        <taxon>Euthyneura</taxon>
        <taxon>Panpulmonata</taxon>
        <taxon>Hygrophila</taxon>
        <taxon>Lymnaeoidea</taxon>
        <taxon>Planorbidae</taxon>
        <taxon>Biomphalaria</taxon>
    </lineage>
</organism>
<dbReference type="GO" id="GO:0042981">
    <property type="term" value="P:regulation of apoptotic process"/>
    <property type="evidence" value="ECO:0007669"/>
    <property type="project" value="InterPro"/>
</dbReference>
<dbReference type="InterPro" id="IPR001315">
    <property type="entry name" value="CARD"/>
</dbReference>
<dbReference type="SUPFAM" id="SSF47986">
    <property type="entry name" value="DEATH domain"/>
    <property type="match status" value="1"/>
</dbReference>
<evidence type="ECO:0000313" key="5">
    <source>
        <dbReference type="RefSeq" id="XP_013069747.1"/>
    </source>
</evidence>
<dbReference type="EnsemblMetazoa" id="BGLB029611-RA">
    <property type="protein sequence ID" value="BGLB029611-PA"/>
    <property type="gene ID" value="BGLB029611"/>
</dbReference>
<evidence type="ECO:0000313" key="3">
    <source>
        <dbReference type="Proteomes" id="UP000076420"/>
    </source>
</evidence>
<name>A0A2C9LCK8_BIOGL</name>